<keyword evidence="1" id="KW-0472">Membrane</keyword>
<accession>A0A3M7QIQ2</accession>
<evidence type="ECO:0000313" key="3">
    <source>
        <dbReference type="EMBL" id="RNA11133.1"/>
    </source>
</evidence>
<dbReference type="PANTHER" id="PTHR16110">
    <property type="entry name" value="TBC1 DOMAIN FAMILY MEMBER 19"/>
    <property type="match status" value="1"/>
</dbReference>
<evidence type="ECO:0000259" key="2">
    <source>
        <dbReference type="PROSITE" id="PS50086"/>
    </source>
</evidence>
<dbReference type="EMBL" id="REGN01006037">
    <property type="protein sequence ID" value="RNA11133.1"/>
    <property type="molecule type" value="Genomic_DNA"/>
</dbReference>
<keyword evidence="1" id="KW-1133">Transmembrane helix</keyword>
<dbReference type="Proteomes" id="UP000276133">
    <property type="component" value="Unassembled WGS sequence"/>
</dbReference>
<name>A0A3M7QIQ2_BRAPC</name>
<dbReference type="Gene3D" id="1.10.472.80">
    <property type="entry name" value="Ypt/Rab-GAP domain of gyp1p, domain 3"/>
    <property type="match status" value="1"/>
</dbReference>
<organism evidence="3 4">
    <name type="scientific">Brachionus plicatilis</name>
    <name type="common">Marine rotifer</name>
    <name type="synonym">Brachionus muelleri</name>
    <dbReference type="NCBI Taxonomy" id="10195"/>
    <lineage>
        <taxon>Eukaryota</taxon>
        <taxon>Metazoa</taxon>
        <taxon>Spiralia</taxon>
        <taxon>Gnathifera</taxon>
        <taxon>Rotifera</taxon>
        <taxon>Eurotatoria</taxon>
        <taxon>Monogononta</taxon>
        <taxon>Pseudotrocha</taxon>
        <taxon>Ploima</taxon>
        <taxon>Brachionidae</taxon>
        <taxon>Brachionus</taxon>
    </lineage>
</organism>
<evidence type="ECO:0000256" key="1">
    <source>
        <dbReference type="SAM" id="Phobius"/>
    </source>
</evidence>
<dbReference type="InterPro" id="IPR035969">
    <property type="entry name" value="Rab-GAP_TBC_sf"/>
</dbReference>
<comment type="caution">
    <text evidence="3">The sequence shown here is derived from an EMBL/GenBank/DDBJ whole genome shotgun (WGS) entry which is preliminary data.</text>
</comment>
<gene>
    <name evidence="3" type="ORF">BpHYR1_009947</name>
</gene>
<sequence length="510" mass="59026">MDQGSKYNSEMDVSQSVFNTQAYYEFLKNVQELASNSPNISLINMNEVLMEKIKNSTSSRKITNLIYTNLEFNSIIEKNDFSGSYLTKAQTQWEKKLIKNFNLICTELNMPLAKKRSIVEGQELKRIWNELGTNVSDMKKFRPIFSTSELLEQILSLKCNNLSDLAVNSMTGLINVPISIKSLKDLKKQYERMSLDFFQSGLDENLNSVIEQEKHKNGVKVVEINDVILSKEFSKTGCTRSLRSKLWSQILNVNVGNLDIIYYNYLKQCVFEYDFLIDSIYYKDVKIKAVNDDQLFVFEDLLYQVLLMFARDTHVLKCYEEKSIQSPKGFIKLKNSTDLKHHPVIYPPNGFIPFDGFSMLVAPICYVFADPVLLYFIFRKFFVNHFYKLSIISSDPQSIVGLCALFENVLQSKDPKLFIQLRKMDIQPIKIAFKWIIRAFSGYLQSSQLLELWDRMLAFNSLEILPIFAAGIFLYRRQSLMSVPNKLHVESILDDLKSVRVVAILQLVFA</sequence>
<dbReference type="InterPro" id="IPR042507">
    <property type="entry name" value="TBC1D19"/>
</dbReference>
<dbReference type="PROSITE" id="PS50086">
    <property type="entry name" value="TBC_RABGAP"/>
    <property type="match status" value="1"/>
</dbReference>
<dbReference type="InterPro" id="IPR000195">
    <property type="entry name" value="Rab-GAP-TBC_dom"/>
</dbReference>
<feature type="domain" description="Rab-GAP TBC" evidence="2">
    <location>
        <begin position="237"/>
        <end position="460"/>
    </location>
</feature>
<dbReference type="STRING" id="10195.A0A3M7QIQ2"/>
<proteinExistence type="predicted"/>
<dbReference type="OrthoDB" id="10249775at2759"/>
<keyword evidence="1" id="KW-0812">Transmembrane</keyword>
<evidence type="ECO:0000313" key="4">
    <source>
        <dbReference type="Proteomes" id="UP000276133"/>
    </source>
</evidence>
<feature type="transmembrane region" description="Helical" evidence="1">
    <location>
        <begin position="357"/>
        <end position="378"/>
    </location>
</feature>
<dbReference type="AlphaFoldDB" id="A0A3M7QIQ2"/>
<keyword evidence="4" id="KW-1185">Reference proteome</keyword>
<dbReference type="SUPFAM" id="SSF47923">
    <property type="entry name" value="Ypt/Rab-GAP domain of gyp1p"/>
    <property type="match status" value="1"/>
</dbReference>
<reference evidence="3 4" key="1">
    <citation type="journal article" date="2018" name="Sci. Rep.">
        <title>Genomic signatures of local adaptation to the degree of environmental predictability in rotifers.</title>
        <authorList>
            <person name="Franch-Gras L."/>
            <person name="Hahn C."/>
            <person name="Garcia-Roger E.M."/>
            <person name="Carmona M.J."/>
            <person name="Serra M."/>
            <person name="Gomez A."/>
        </authorList>
    </citation>
    <scope>NUCLEOTIDE SEQUENCE [LARGE SCALE GENOMIC DNA]</scope>
    <source>
        <strain evidence="3">HYR1</strain>
    </source>
</reference>
<dbReference type="Pfam" id="PF00566">
    <property type="entry name" value="RabGAP-TBC"/>
    <property type="match status" value="1"/>
</dbReference>
<dbReference type="PANTHER" id="PTHR16110:SF1">
    <property type="entry name" value="TBC1 DOMAIN FAMILY MEMBER 19"/>
    <property type="match status" value="1"/>
</dbReference>
<protein>
    <submittedName>
        <fullName evidence="3">TBC1 domain family member 19</fullName>
    </submittedName>
</protein>